<dbReference type="Proteomes" id="UP000534294">
    <property type="component" value="Unassembled WGS sequence"/>
</dbReference>
<accession>A0A7W7YM58</accession>
<sequence length="142" mass="15780">MNASLTRLFLILLVALVPVFGGETFTPQPGSPERKAIVDALRIPVKAELKKEVIFKINRLKIQGGWAFLAGVPLKPDGSEMDYRDTIHAEAIREGAFDGGIFALLQKRNGQWKTVRYIIGATDIPYVDWPQEFGAPEAIFEP</sequence>
<organism evidence="1 2">
    <name type="scientific">Prosthecobacter dejongeii</name>
    <dbReference type="NCBI Taxonomy" id="48465"/>
    <lineage>
        <taxon>Bacteria</taxon>
        <taxon>Pseudomonadati</taxon>
        <taxon>Verrucomicrobiota</taxon>
        <taxon>Verrucomicrobiia</taxon>
        <taxon>Verrucomicrobiales</taxon>
        <taxon>Verrucomicrobiaceae</taxon>
        <taxon>Prosthecobacter</taxon>
    </lineage>
</organism>
<comment type="caution">
    <text evidence="1">The sequence shown here is derived from an EMBL/GenBank/DDBJ whole genome shotgun (WGS) entry which is preliminary data.</text>
</comment>
<protein>
    <submittedName>
        <fullName evidence="1">Uncharacterized protein</fullName>
    </submittedName>
</protein>
<keyword evidence="2" id="KW-1185">Reference proteome</keyword>
<evidence type="ECO:0000313" key="1">
    <source>
        <dbReference type="EMBL" id="MBB5038756.1"/>
    </source>
</evidence>
<dbReference type="RefSeq" id="WP_184209851.1">
    <property type="nucleotide sequence ID" value="NZ_JACHIF010000006.1"/>
</dbReference>
<dbReference type="AlphaFoldDB" id="A0A7W7YM58"/>
<evidence type="ECO:0000313" key="2">
    <source>
        <dbReference type="Proteomes" id="UP000534294"/>
    </source>
</evidence>
<name>A0A7W7YM58_9BACT</name>
<gene>
    <name evidence="1" type="ORF">HNQ64_003021</name>
</gene>
<reference evidence="1 2" key="1">
    <citation type="submission" date="2020-08" db="EMBL/GenBank/DDBJ databases">
        <title>Genomic Encyclopedia of Type Strains, Phase IV (KMG-IV): sequencing the most valuable type-strain genomes for metagenomic binning, comparative biology and taxonomic classification.</title>
        <authorList>
            <person name="Goeker M."/>
        </authorList>
    </citation>
    <scope>NUCLEOTIDE SEQUENCE [LARGE SCALE GENOMIC DNA]</scope>
    <source>
        <strain evidence="1 2">DSM 12251</strain>
    </source>
</reference>
<proteinExistence type="predicted"/>
<dbReference type="EMBL" id="JACHIF010000006">
    <property type="protein sequence ID" value="MBB5038756.1"/>
    <property type="molecule type" value="Genomic_DNA"/>
</dbReference>